<dbReference type="EMBL" id="PSQE01000001">
    <property type="protein sequence ID" value="RHN77656.1"/>
    <property type="molecule type" value="Genomic_DNA"/>
</dbReference>
<reference evidence="1" key="1">
    <citation type="journal article" date="2018" name="Nat. Plants">
        <title>Whole-genome landscape of Medicago truncatula symbiotic genes.</title>
        <authorList>
            <person name="Pecrix Y."/>
            <person name="Gamas P."/>
            <person name="Carrere S."/>
        </authorList>
    </citation>
    <scope>NUCLEOTIDE SEQUENCE</scope>
    <source>
        <tissue evidence="1">Leaves</tissue>
    </source>
</reference>
<dbReference type="Proteomes" id="UP000265566">
    <property type="component" value="Chromosome 1"/>
</dbReference>
<evidence type="ECO:0000313" key="1">
    <source>
        <dbReference type="EMBL" id="RHN77656.1"/>
    </source>
</evidence>
<accession>A0A396JHE8</accession>
<gene>
    <name evidence="1" type="ORF">MtrunA17_Chr1g0157111</name>
</gene>
<dbReference type="AlphaFoldDB" id="A0A396JHE8"/>
<organism evidence="1">
    <name type="scientific">Medicago truncatula</name>
    <name type="common">Barrel medic</name>
    <name type="synonym">Medicago tribuloides</name>
    <dbReference type="NCBI Taxonomy" id="3880"/>
    <lineage>
        <taxon>Eukaryota</taxon>
        <taxon>Viridiplantae</taxon>
        <taxon>Streptophyta</taxon>
        <taxon>Embryophyta</taxon>
        <taxon>Tracheophyta</taxon>
        <taxon>Spermatophyta</taxon>
        <taxon>Magnoliopsida</taxon>
        <taxon>eudicotyledons</taxon>
        <taxon>Gunneridae</taxon>
        <taxon>Pentapetalae</taxon>
        <taxon>rosids</taxon>
        <taxon>fabids</taxon>
        <taxon>Fabales</taxon>
        <taxon>Fabaceae</taxon>
        <taxon>Papilionoideae</taxon>
        <taxon>50 kb inversion clade</taxon>
        <taxon>NPAAA clade</taxon>
        <taxon>Hologalegina</taxon>
        <taxon>IRL clade</taxon>
        <taxon>Trifolieae</taxon>
        <taxon>Medicago</taxon>
    </lineage>
</organism>
<comment type="caution">
    <text evidence="1">The sequence shown here is derived from an EMBL/GenBank/DDBJ whole genome shotgun (WGS) entry which is preliminary data.</text>
</comment>
<dbReference type="Gramene" id="rna1130">
    <property type="protein sequence ID" value="RHN77656.1"/>
    <property type="gene ID" value="gene1130"/>
</dbReference>
<sequence>MMCGNIFEVGPTQTFHPLVLFMLFQTEEGCWNPFLLSYFNLSFMFLV</sequence>
<proteinExistence type="predicted"/>
<name>A0A396JHE8_MEDTR</name>
<protein>
    <submittedName>
        <fullName evidence="1">Uncharacterized protein</fullName>
    </submittedName>
</protein>